<evidence type="ECO:0000313" key="2">
    <source>
        <dbReference type="Proteomes" id="UP000316238"/>
    </source>
</evidence>
<evidence type="ECO:0000313" key="1">
    <source>
        <dbReference type="EMBL" id="TAA73763.1"/>
    </source>
</evidence>
<gene>
    <name evidence="1" type="ORF">CDV28_1627</name>
</gene>
<keyword evidence="2" id="KW-1185">Reference proteome</keyword>
<dbReference type="Proteomes" id="UP000316238">
    <property type="component" value="Unassembled WGS sequence"/>
</dbReference>
<reference evidence="1" key="1">
    <citation type="submission" date="2017-07" db="EMBL/GenBank/DDBJ databases">
        <title>The cable genome - Insights into the physiology and evolution of filamentous bacteria capable of sulfide oxidation via long distance electron transfer.</title>
        <authorList>
            <person name="Thorup C."/>
            <person name="Bjerg J.T."/>
            <person name="Schreiber L."/>
            <person name="Nielsen L.P."/>
            <person name="Kjeldsen K.U."/>
            <person name="Boesen T."/>
            <person name="Boggild A."/>
            <person name="Meysman F."/>
            <person name="Geelhoed J."/>
            <person name="Schramm A."/>
        </authorList>
    </citation>
    <scope>NUCLEOTIDE SEQUENCE [LARGE SCALE GENOMIC DNA]</scope>
    <source>
        <strain evidence="1">GS</strain>
    </source>
</reference>
<name>A0A521FYC5_9BACT</name>
<comment type="caution">
    <text evidence="1">The sequence shown here is derived from an EMBL/GenBank/DDBJ whole genome shotgun (WGS) entry which is preliminary data.</text>
</comment>
<dbReference type="InterPro" id="IPR036116">
    <property type="entry name" value="FN3_sf"/>
</dbReference>
<dbReference type="SUPFAM" id="SSF49265">
    <property type="entry name" value="Fibronectin type III"/>
    <property type="match status" value="1"/>
</dbReference>
<dbReference type="InterPro" id="IPR013783">
    <property type="entry name" value="Ig-like_fold"/>
</dbReference>
<dbReference type="EMBL" id="NQJD01000062">
    <property type="protein sequence ID" value="TAA73763.1"/>
    <property type="molecule type" value="Genomic_DNA"/>
</dbReference>
<sequence length="949" mass="106042">MQYETSSGLSGRTTEKCEYRYNKGDTIKFLIGGQTIGVVRADKYVFVDEMSSYEQVAMIMQSLDSDGLPDNGIQIKTTDDEALKKLSYSIYEVDPNDQNFRSQFKTLVGKEFNANETGSIQHSIDAPKAELLKNSGIYDYYHGNSPLAGCLTDFPCNRDILEGDAPMSAWYRLNHYFWHFHVEPLMNLQHRAMVWESLNVLERKKEAEKSAKFIADAFAAISSLNANPNGTKYLLKNIENKAEGELSSMTEDKIKEYFIGKDELWAAGAVDGFLKGSRVYEECLLERDISKFSALDCVSQFSQEVYQVYLNGIAAWMLYSKQDEIDTYSAALDYLNARYNAAGKLAFVTQQAEYGHPATWSELKQHFINNRNVDKVLFDKIVNDAIEMVNRNVQDLQAKAIILSPAQQNSSTAMMDIRIKKVSTIKDFIVVCVEFENLSNDGLIIDEGQIQFRSLGENGVFNNSIYYGISQGIGGSKFNLYNYGDTYNGCLAVKMDNPNVTNDFLGISTWVQYKKYKNDPLGIIHTSSLNNTYEYGSTFDQEILQKELSLSLVKKFQTAEPGEQILLKLDDGDLNFDSEPYTPPSGTEYDWRITSPEGVSILNNGTTASFIAPEIPIGANHVFIRGRVNVTTPSGESEKELFFVNVVSKKIVTPQPPKNLALTSNDSAVVYLSWDASPFANGYKVYISDKSGIDPKSFDSHTNGFTIETATTNASFQGTVGKTYFAVVTSSIGSSESVPWTEKKLTITIQEPTIPTVTSLTSRIWMDRNLGASRVATNYDDEQAYGDLYQWGRGHDGHEKFDSPITTTISATNIPGHGMFIVNGDYPFEWRKLQNSSLWQGKDGTNNPCPAGFRLPTEQEWQIELDSWPAINSLGWPSGDILRLPLAGMRRSDTGQVIQKNQRATYWSSSSYYAGYARFIVVEIDVSTDSVRMSSDVAAAGASIRCIKD</sequence>
<dbReference type="Gene3D" id="2.60.40.10">
    <property type="entry name" value="Immunoglobulins"/>
    <property type="match status" value="1"/>
</dbReference>
<protein>
    <submittedName>
        <fullName evidence="1">Fibronectin type 3 domain-containing protein</fullName>
    </submittedName>
</protein>
<dbReference type="AlphaFoldDB" id="A0A521FYC5"/>
<proteinExistence type="predicted"/>
<accession>A0A521FYC5</accession>
<organism evidence="1 2">
    <name type="scientific">Candidatus Electronema aureum</name>
    <dbReference type="NCBI Taxonomy" id="2005002"/>
    <lineage>
        <taxon>Bacteria</taxon>
        <taxon>Pseudomonadati</taxon>
        <taxon>Thermodesulfobacteriota</taxon>
        <taxon>Desulfobulbia</taxon>
        <taxon>Desulfobulbales</taxon>
        <taxon>Desulfobulbaceae</taxon>
        <taxon>Candidatus Electronema</taxon>
    </lineage>
</organism>